<dbReference type="KEGG" id="ovi:T265_02859"/>
<organism evidence="1 2">
    <name type="scientific">Opisthorchis viverrini</name>
    <name type="common">Southeast Asian liver fluke</name>
    <dbReference type="NCBI Taxonomy" id="6198"/>
    <lineage>
        <taxon>Eukaryota</taxon>
        <taxon>Metazoa</taxon>
        <taxon>Spiralia</taxon>
        <taxon>Lophotrochozoa</taxon>
        <taxon>Platyhelminthes</taxon>
        <taxon>Trematoda</taxon>
        <taxon>Digenea</taxon>
        <taxon>Opisthorchiida</taxon>
        <taxon>Opisthorchiata</taxon>
        <taxon>Opisthorchiidae</taxon>
        <taxon>Opisthorchis</taxon>
    </lineage>
</organism>
<keyword evidence="2" id="KW-1185">Reference proteome</keyword>
<dbReference type="EMBL" id="KL596655">
    <property type="protein sequence ID" value="KER30822.1"/>
    <property type="molecule type" value="Genomic_DNA"/>
</dbReference>
<name>A0A074ZXX1_OPIVI</name>
<sequence length="64" mass="7296">MQYASYLGSHFQTGYKYRPQARLSNAPWTFQSFVNPHLCEDGFVQPEVDNSSVASLGHVQYLVQ</sequence>
<gene>
    <name evidence="1" type="ORF">T265_02859</name>
</gene>
<dbReference type="RefSeq" id="XP_009165467.1">
    <property type="nucleotide sequence ID" value="XM_009167203.1"/>
</dbReference>
<protein>
    <submittedName>
        <fullName evidence="1">Uncharacterized protein</fullName>
    </submittedName>
</protein>
<dbReference type="AlphaFoldDB" id="A0A074ZXX1"/>
<proteinExistence type="predicted"/>
<dbReference type="GeneID" id="20317047"/>
<dbReference type="Proteomes" id="UP000054324">
    <property type="component" value="Unassembled WGS sequence"/>
</dbReference>
<reference evidence="1 2" key="1">
    <citation type="submission" date="2013-11" db="EMBL/GenBank/DDBJ databases">
        <title>Opisthorchis viverrini - life in the bile duct.</title>
        <authorList>
            <person name="Young N.D."/>
            <person name="Nagarajan N."/>
            <person name="Lin S.J."/>
            <person name="Korhonen P.K."/>
            <person name="Jex A.R."/>
            <person name="Hall R.S."/>
            <person name="Safavi-Hemami H."/>
            <person name="Kaewkong W."/>
            <person name="Bertrand D."/>
            <person name="Gao S."/>
            <person name="Seet Q."/>
            <person name="Wongkham S."/>
            <person name="Teh B.T."/>
            <person name="Wongkham C."/>
            <person name="Intapan P.M."/>
            <person name="Maleewong W."/>
            <person name="Yang X."/>
            <person name="Hu M."/>
            <person name="Wang Z."/>
            <person name="Hofmann A."/>
            <person name="Sternberg P.W."/>
            <person name="Tan P."/>
            <person name="Wang J."/>
            <person name="Gasser R.B."/>
        </authorList>
    </citation>
    <scope>NUCLEOTIDE SEQUENCE [LARGE SCALE GENOMIC DNA]</scope>
</reference>
<accession>A0A074ZXX1</accession>
<evidence type="ECO:0000313" key="2">
    <source>
        <dbReference type="Proteomes" id="UP000054324"/>
    </source>
</evidence>
<dbReference type="CTD" id="20317047"/>
<evidence type="ECO:0000313" key="1">
    <source>
        <dbReference type="EMBL" id="KER30822.1"/>
    </source>
</evidence>